<feature type="compositionally biased region" description="Gly residues" evidence="1">
    <location>
        <begin position="575"/>
        <end position="603"/>
    </location>
</feature>
<evidence type="ECO:0000256" key="2">
    <source>
        <dbReference type="SAM" id="SignalP"/>
    </source>
</evidence>
<keyword evidence="2" id="KW-0732">Signal</keyword>
<evidence type="ECO:0000259" key="3">
    <source>
        <dbReference type="Pfam" id="PF01345"/>
    </source>
</evidence>
<organism evidence="4 5">
    <name type="scientific">Nannocystis punicea</name>
    <dbReference type="NCBI Taxonomy" id="2995304"/>
    <lineage>
        <taxon>Bacteria</taxon>
        <taxon>Pseudomonadati</taxon>
        <taxon>Myxococcota</taxon>
        <taxon>Polyangia</taxon>
        <taxon>Nannocystales</taxon>
        <taxon>Nannocystaceae</taxon>
        <taxon>Nannocystis</taxon>
    </lineage>
</organism>
<feature type="compositionally biased region" description="Gly residues" evidence="1">
    <location>
        <begin position="530"/>
        <end position="546"/>
    </location>
</feature>
<reference evidence="4" key="1">
    <citation type="submission" date="2022-11" db="EMBL/GenBank/DDBJ databases">
        <title>Minimal conservation of predation-associated metabolite biosynthetic gene clusters underscores biosynthetic potential of Myxococcota including descriptions for ten novel species: Archangium lansinium sp. nov., Myxococcus landrumus sp. nov., Nannocystis bai.</title>
        <authorList>
            <person name="Ahearne A."/>
            <person name="Stevens C."/>
            <person name="Dowd S."/>
        </authorList>
    </citation>
    <scope>NUCLEOTIDE SEQUENCE</scope>
    <source>
        <strain evidence="4">Fl3</strain>
    </source>
</reference>
<dbReference type="EMBL" id="CP114040">
    <property type="protein sequence ID" value="WAS98828.1"/>
    <property type="molecule type" value="Genomic_DNA"/>
</dbReference>
<dbReference type="InterPro" id="IPR024038">
    <property type="entry name" value="MYXO-CTERM"/>
</dbReference>
<feature type="compositionally biased region" description="Low complexity" evidence="1">
    <location>
        <begin position="547"/>
        <end position="574"/>
    </location>
</feature>
<gene>
    <name evidence="4" type="ORF">O0S08_22080</name>
</gene>
<sequence>MRNTKTRLSLILAAAAVGLAPSSAAADDFAAGSLIVPMDTTYQDLGMFEAYGLVYELLRQGVPVRWVIKVGKGYSEIDFTATSADVRTGTAIPAHGYRGGPWVIDAADAAAAMPIVEAWQAKNVNTTVHEATAAFSGDVARLLVVAPTIAMMADGNQKIARKYMMAAKIPDSAGNPLWPDTSPDMLDPLELAGPTIDDHSDGDLFDEDGDPVYCQFMSMHWGVNDAQANPEVVAEMREFLQHPTHLFAECQAVNAFENLAPHGFFLTPKGFLIGAQPNTYDYYQGDTPFAQIDGPFQSVGGSEPAYTLPPGDSYKGGDIVYITAKGTPIGVNDVWMTGFIDGICPQIKDSPSISAACLTAGKVSYLGGHEYDVKVPISANAKSQGARLFLNSLFEAPCATAEGLPAIDLNKLAPPTVDTPMVTFDIEYANMGAMTALDATLTDTLPPGVTFVSATDNGMYANGVVTWDLGNLGQDEGGTVSVTVELADFGAYVNTVTLGYRAGVNLLSVEAAAMTEYGLGGDTDTTGGMTTTGGGSASDGTTGGGTTSDSSATDASSGGSTGTSGSDSSASGPTTSGGSGNSGGGTGATEGPPTTGGGSGETAGTGETSASTSDSASGTAGTSDTGGCGCRSDDTGAWGMLAGLGALSLRRRRRT</sequence>
<protein>
    <submittedName>
        <fullName evidence="4">MYXO-CTERM sorting domain-containing protein</fullName>
    </submittedName>
</protein>
<name>A0ABY7HHS9_9BACT</name>
<keyword evidence="5" id="KW-1185">Reference proteome</keyword>
<dbReference type="InterPro" id="IPR001434">
    <property type="entry name" value="OmcB-like_DUF11"/>
</dbReference>
<proteinExistence type="predicted"/>
<feature type="chain" id="PRO_5046958982" evidence="2">
    <location>
        <begin position="27"/>
        <end position="655"/>
    </location>
</feature>
<feature type="signal peptide" evidence="2">
    <location>
        <begin position="1"/>
        <end position="26"/>
    </location>
</feature>
<evidence type="ECO:0000313" key="4">
    <source>
        <dbReference type="EMBL" id="WAS98828.1"/>
    </source>
</evidence>
<dbReference type="Pfam" id="PF01345">
    <property type="entry name" value="DUF11"/>
    <property type="match status" value="1"/>
</dbReference>
<feature type="compositionally biased region" description="Low complexity" evidence="1">
    <location>
        <begin position="604"/>
        <end position="623"/>
    </location>
</feature>
<evidence type="ECO:0000313" key="5">
    <source>
        <dbReference type="Proteomes" id="UP001164459"/>
    </source>
</evidence>
<feature type="region of interest" description="Disordered" evidence="1">
    <location>
        <begin position="521"/>
        <end position="637"/>
    </location>
</feature>
<evidence type="ECO:0000256" key="1">
    <source>
        <dbReference type="SAM" id="MobiDB-lite"/>
    </source>
</evidence>
<accession>A0ABY7HHS9</accession>
<dbReference type="RefSeq" id="WP_269041185.1">
    <property type="nucleotide sequence ID" value="NZ_CP114040.1"/>
</dbReference>
<feature type="domain" description="DUF11" evidence="3">
    <location>
        <begin position="421"/>
        <end position="498"/>
    </location>
</feature>
<dbReference type="NCBIfam" id="TIGR03901">
    <property type="entry name" value="MYXO-CTERM"/>
    <property type="match status" value="1"/>
</dbReference>
<dbReference type="Proteomes" id="UP001164459">
    <property type="component" value="Chromosome"/>
</dbReference>